<reference evidence="2 3" key="2">
    <citation type="submission" date="2018-11" db="EMBL/GenBank/DDBJ databases">
        <authorList>
            <consortium name="Pathogen Informatics"/>
        </authorList>
    </citation>
    <scope>NUCLEOTIDE SEQUENCE [LARGE SCALE GENOMIC DNA]</scope>
</reference>
<evidence type="ECO:0000313" key="2">
    <source>
        <dbReference type="EMBL" id="VDK28906.1"/>
    </source>
</evidence>
<name>A0A0M3JIS4_ANISI</name>
<protein>
    <submittedName>
        <fullName evidence="2 4">Uncharacterized protein</fullName>
    </submittedName>
</protein>
<evidence type="ECO:0000313" key="3">
    <source>
        <dbReference type="Proteomes" id="UP000267096"/>
    </source>
</evidence>
<feature type="region of interest" description="Disordered" evidence="1">
    <location>
        <begin position="1"/>
        <end position="44"/>
    </location>
</feature>
<dbReference type="Proteomes" id="UP000267096">
    <property type="component" value="Unassembled WGS sequence"/>
</dbReference>
<reference evidence="4" key="1">
    <citation type="submission" date="2017-02" db="UniProtKB">
        <authorList>
            <consortium name="WormBaseParasite"/>
        </authorList>
    </citation>
    <scope>IDENTIFICATION</scope>
</reference>
<gene>
    <name evidence="2" type="ORF">ASIM_LOCUS7301</name>
</gene>
<accession>A0A0M3JIS4</accession>
<proteinExistence type="predicted"/>
<dbReference type="AlphaFoldDB" id="A0A0M3JIS4"/>
<dbReference type="WBParaSite" id="ASIM_0000754001-mRNA-1">
    <property type="protein sequence ID" value="ASIM_0000754001-mRNA-1"/>
    <property type="gene ID" value="ASIM_0000754001"/>
</dbReference>
<dbReference type="EMBL" id="UYRR01017418">
    <property type="protein sequence ID" value="VDK28906.1"/>
    <property type="molecule type" value="Genomic_DNA"/>
</dbReference>
<evidence type="ECO:0000256" key="1">
    <source>
        <dbReference type="SAM" id="MobiDB-lite"/>
    </source>
</evidence>
<keyword evidence="3" id="KW-1185">Reference proteome</keyword>
<evidence type="ECO:0000313" key="4">
    <source>
        <dbReference type="WBParaSite" id="ASIM_0000754001-mRNA-1"/>
    </source>
</evidence>
<sequence length="44" mass="4743">MSSSRAYGRNLPSAPWTGEEDESGPIMVAPPQGGAEFLSQKEYN</sequence>
<organism evidence="4">
    <name type="scientific">Anisakis simplex</name>
    <name type="common">Herring worm</name>
    <dbReference type="NCBI Taxonomy" id="6269"/>
    <lineage>
        <taxon>Eukaryota</taxon>
        <taxon>Metazoa</taxon>
        <taxon>Ecdysozoa</taxon>
        <taxon>Nematoda</taxon>
        <taxon>Chromadorea</taxon>
        <taxon>Rhabditida</taxon>
        <taxon>Spirurina</taxon>
        <taxon>Ascaridomorpha</taxon>
        <taxon>Ascaridoidea</taxon>
        <taxon>Anisakidae</taxon>
        <taxon>Anisakis</taxon>
        <taxon>Anisakis simplex complex</taxon>
    </lineage>
</organism>